<evidence type="ECO:0000256" key="1">
    <source>
        <dbReference type="ARBA" id="ARBA00023015"/>
    </source>
</evidence>
<dbReference type="PROSITE" id="PS01124">
    <property type="entry name" value="HTH_ARAC_FAMILY_2"/>
    <property type="match status" value="1"/>
</dbReference>
<evidence type="ECO:0000313" key="4">
    <source>
        <dbReference type="EMBL" id="ANI15475.1"/>
    </source>
</evidence>
<sequence length="320" mass="33672">MKRVAMLLFPGVQALDVAGPLDVFAEANAFVAPGSGYQVLTLAERGFPIPASNGQLLGAQHELDGAVGGFDILLVPGGPQLPAETPSTALLAWLRRACTETPRYGSICTGAFLLGHAGLLDGKRVTTHWGDAARLAQLFPQARVEPDSIHVRDGALVTSAGVTAGIDLALALVAEDHGPAVALSVAKRLLVVAQRQGGQSQFSPYLQASADGDSPIARVQRHVQAHLTDALSVAELAAVATMSERTFARVFVREAGITPAEFVQRARLDAARGLLEGSGLPLKVVAWRCGFGSAARMRLVFVQRLGVTPTEYRGRFRGDG</sequence>
<dbReference type="Gene3D" id="1.10.10.60">
    <property type="entry name" value="Homeodomain-like"/>
    <property type="match status" value="1"/>
</dbReference>
<dbReference type="SUPFAM" id="SSF46689">
    <property type="entry name" value="Homeodomain-like"/>
    <property type="match status" value="2"/>
</dbReference>
<evidence type="ECO:0000256" key="2">
    <source>
        <dbReference type="ARBA" id="ARBA00023163"/>
    </source>
</evidence>
<dbReference type="CDD" id="cd03137">
    <property type="entry name" value="GATase1_AraC_1"/>
    <property type="match status" value="1"/>
</dbReference>
<dbReference type="PANTHER" id="PTHR43130">
    <property type="entry name" value="ARAC-FAMILY TRANSCRIPTIONAL REGULATOR"/>
    <property type="match status" value="1"/>
</dbReference>
<feature type="domain" description="HTH araC/xylS-type" evidence="3">
    <location>
        <begin position="217"/>
        <end position="315"/>
    </location>
</feature>
<dbReference type="AlphaFoldDB" id="A0A1A9KD70"/>
<dbReference type="InterPro" id="IPR029062">
    <property type="entry name" value="Class_I_gatase-like"/>
</dbReference>
<keyword evidence="1" id="KW-0805">Transcription regulation</keyword>
<dbReference type="InterPro" id="IPR009057">
    <property type="entry name" value="Homeodomain-like_sf"/>
</dbReference>
<name>A0A1A9KD70_9PSED</name>
<dbReference type="Gene3D" id="3.40.50.880">
    <property type="match status" value="1"/>
</dbReference>
<dbReference type="RefSeq" id="WP_064583278.1">
    <property type="nucleotide sequence ID" value="NZ_CP015878.1"/>
</dbReference>
<dbReference type="GO" id="GO:0043565">
    <property type="term" value="F:sequence-specific DNA binding"/>
    <property type="evidence" value="ECO:0007669"/>
    <property type="project" value="InterPro"/>
</dbReference>
<dbReference type="Proteomes" id="UP000077748">
    <property type="component" value="Chromosome"/>
</dbReference>
<evidence type="ECO:0000313" key="5">
    <source>
        <dbReference type="Proteomes" id="UP000077748"/>
    </source>
</evidence>
<dbReference type="GO" id="GO:0003700">
    <property type="term" value="F:DNA-binding transcription factor activity"/>
    <property type="evidence" value="ECO:0007669"/>
    <property type="project" value="InterPro"/>
</dbReference>
<dbReference type="Pfam" id="PF01965">
    <property type="entry name" value="DJ-1_PfpI"/>
    <property type="match status" value="1"/>
</dbReference>
<dbReference type="InterPro" id="IPR018060">
    <property type="entry name" value="HTH_AraC"/>
</dbReference>
<dbReference type="PANTHER" id="PTHR43130:SF3">
    <property type="entry name" value="HTH-TYPE TRANSCRIPTIONAL REGULATOR RV1931C"/>
    <property type="match status" value="1"/>
</dbReference>
<proteinExistence type="predicted"/>
<gene>
    <name evidence="4" type="ORF">A9C11_16495</name>
</gene>
<organism evidence="4 5">
    <name type="scientific">Pseudomonas citronellolis</name>
    <dbReference type="NCBI Taxonomy" id="53408"/>
    <lineage>
        <taxon>Bacteria</taxon>
        <taxon>Pseudomonadati</taxon>
        <taxon>Pseudomonadota</taxon>
        <taxon>Gammaproteobacteria</taxon>
        <taxon>Pseudomonadales</taxon>
        <taxon>Pseudomonadaceae</taxon>
        <taxon>Pseudomonas</taxon>
    </lineage>
</organism>
<dbReference type="InterPro" id="IPR052158">
    <property type="entry name" value="INH-QAR"/>
</dbReference>
<dbReference type="Pfam" id="PF12833">
    <property type="entry name" value="HTH_18"/>
    <property type="match status" value="1"/>
</dbReference>
<dbReference type="InterPro" id="IPR002818">
    <property type="entry name" value="DJ-1/PfpI"/>
</dbReference>
<dbReference type="SMART" id="SM00342">
    <property type="entry name" value="HTH_ARAC"/>
    <property type="match status" value="1"/>
</dbReference>
<dbReference type="SUPFAM" id="SSF52317">
    <property type="entry name" value="Class I glutamine amidotransferase-like"/>
    <property type="match status" value="1"/>
</dbReference>
<dbReference type="EMBL" id="CP015878">
    <property type="protein sequence ID" value="ANI15475.1"/>
    <property type="molecule type" value="Genomic_DNA"/>
</dbReference>
<evidence type="ECO:0000259" key="3">
    <source>
        <dbReference type="PROSITE" id="PS01124"/>
    </source>
</evidence>
<accession>A0A1A9KD70</accession>
<keyword evidence="2" id="KW-0804">Transcription</keyword>
<protein>
    <submittedName>
        <fullName evidence="4">AraC family transcriptional regulator</fullName>
    </submittedName>
</protein>
<reference evidence="4 5" key="1">
    <citation type="submission" date="2016-05" db="EMBL/GenBank/DDBJ databases">
        <title>Genome Sequence of Pseudomonas citronellolis Strain SJTE-3, an Estrogens and Persistent Organic Pollutants degradation strain.</title>
        <authorList>
            <person name="Liang R."/>
        </authorList>
    </citation>
    <scope>NUCLEOTIDE SEQUENCE [LARGE SCALE GENOMIC DNA]</scope>
    <source>
        <strain evidence="4 5">SJTE-3</strain>
    </source>
</reference>